<keyword evidence="4 10" id="KW-0132">Cell division</keyword>
<evidence type="ECO:0000256" key="6">
    <source>
        <dbReference type="ARBA" id="ARBA00023306"/>
    </source>
</evidence>
<evidence type="ECO:0000256" key="2">
    <source>
        <dbReference type="ARBA" id="ARBA00015195"/>
    </source>
</evidence>
<dbReference type="SUPFAM" id="SSF102829">
    <property type="entry name" value="Cell division protein ZapA-like"/>
    <property type="match status" value="1"/>
</dbReference>
<evidence type="ECO:0000313" key="11">
    <source>
        <dbReference type="EMBL" id="EHO43298.1"/>
    </source>
</evidence>
<dbReference type="HOGENOM" id="CLU_116623_4_1_0"/>
<evidence type="ECO:0000256" key="3">
    <source>
        <dbReference type="ARBA" id="ARBA00022490"/>
    </source>
</evidence>
<evidence type="ECO:0000313" key="12">
    <source>
        <dbReference type="Proteomes" id="UP000004671"/>
    </source>
</evidence>
<comment type="subunit">
    <text evidence="8">Homodimer. Interacts with FtsZ.</text>
</comment>
<dbReference type="EMBL" id="CP018099">
    <property type="protein sequence ID" value="APF19401.1"/>
    <property type="molecule type" value="Genomic_DNA"/>
</dbReference>
<keyword evidence="6" id="KW-0131">Cell cycle</keyword>
<dbReference type="eggNOG" id="COG3027">
    <property type="taxonomic scope" value="Bacteria"/>
</dbReference>
<evidence type="ECO:0000256" key="5">
    <source>
        <dbReference type="ARBA" id="ARBA00023210"/>
    </source>
</evidence>
<dbReference type="InterPro" id="IPR007838">
    <property type="entry name" value="Cell_div_ZapA-like"/>
</dbReference>
<accession>H1XNR0</accession>
<dbReference type="PANTHER" id="PTHR34981:SF1">
    <property type="entry name" value="CELL DIVISION PROTEIN ZAPA"/>
    <property type="match status" value="1"/>
</dbReference>
<comment type="function">
    <text evidence="7">Activator of cell division through the inhibition of FtsZ GTPase activity, therefore promoting FtsZ assembly into bundles of protofilaments necessary for the formation of the division Z ring. It is recruited early at mid-cell but it is not essential for cell division.</text>
</comment>
<dbReference type="GO" id="GO:0000921">
    <property type="term" value="P:septin ring assembly"/>
    <property type="evidence" value="ECO:0007669"/>
    <property type="project" value="TreeGrafter"/>
</dbReference>
<dbReference type="InterPro" id="IPR053712">
    <property type="entry name" value="Bac_CellDiv_Activator"/>
</dbReference>
<name>H1XNR0_CALAY</name>
<dbReference type="PaxDb" id="880073-Calab_3701"/>
<dbReference type="EMBL" id="CM001402">
    <property type="protein sequence ID" value="EHO43298.1"/>
    <property type="molecule type" value="Genomic_DNA"/>
</dbReference>
<evidence type="ECO:0000313" key="10">
    <source>
        <dbReference type="EMBL" id="APF19401.1"/>
    </source>
</evidence>
<dbReference type="InParanoid" id="H1XNR0"/>
<dbReference type="KEGG" id="caby:Cabys_2653"/>
<protein>
    <recommendedName>
        <fullName evidence="2">Cell division protein ZapA</fullName>
    </recommendedName>
    <alternativeName>
        <fullName evidence="9">Z ring-associated protein ZapA</fullName>
    </alternativeName>
</protein>
<dbReference type="STRING" id="880073.Cabys_2653"/>
<evidence type="ECO:0000256" key="4">
    <source>
        <dbReference type="ARBA" id="ARBA00022618"/>
    </source>
</evidence>
<dbReference type="GO" id="GO:0030428">
    <property type="term" value="C:cell septum"/>
    <property type="evidence" value="ECO:0007669"/>
    <property type="project" value="TreeGrafter"/>
</dbReference>
<proteinExistence type="predicted"/>
<dbReference type="GO" id="GO:0000917">
    <property type="term" value="P:division septum assembly"/>
    <property type="evidence" value="ECO:0007669"/>
    <property type="project" value="UniProtKB-KW"/>
</dbReference>
<dbReference type="Proteomes" id="UP000183868">
    <property type="component" value="Chromosome"/>
</dbReference>
<dbReference type="Proteomes" id="UP000004671">
    <property type="component" value="Chromosome"/>
</dbReference>
<reference evidence="10 13" key="2">
    <citation type="submission" date="2016-11" db="EMBL/GenBank/DDBJ databases">
        <title>Genomic analysis of Caldithrix abyssi and proposal of a novel bacterial phylum Caldithrichaeota.</title>
        <authorList>
            <person name="Kublanov I."/>
            <person name="Sigalova O."/>
            <person name="Gavrilov S."/>
            <person name="Lebedinsky A."/>
            <person name="Ivanova N."/>
            <person name="Daum C."/>
            <person name="Reddy T."/>
            <person name="Klenk H.P."/>
            <person name="Goker M."/>
            <person name="Reva O."/>
            <person name="Miroshnichenko M."/>
            <person name="Kyprides N."/>
            <person name="Woyke T."/>
            <person name="Gelfand M."/>
        </authorList>
    </citation>
    <scope>NUCLEOTIDE SEQUENCE [LARGE SCALE GENOMIC DNA]</scope>
    <source>
        <strain evidence="10 13">LF13</strain>
    </source>
</reference>
<keyword evidence="5" id="KW-0717">Septation</keyword>
<dbReference type="PANTHER" id="PTHR34981">
    <property type="entry name" value="CELL DIVISION PROTEIN ZAPA"/>
    <property type="match status" value="1"/>
</dbReference>
<dbReference type="Gene3D" id="6.10.250.790">
    <property type="match status" value="1"/>
</dbReference>
<evidence type="ECO:0000313" key="13">
    <source>
        <dbReference type="Proteomes" id="UP000183868"/>
    </source>
</evidence>
<organism evidence="11 12">
    <name type="scientific">Caldithrix abyssi DSM 13497</name>
    <dbReference type="NCBI Taxonomy" id="880073"/>
    <lineage>
        <taxon>Bacteria</taxon>
        <taxon>Pseudomonadati</taxon>
        <taxon>Calditrichota</taxon>
        <taxon>Calditrichia</taxon>
        <taxon>Calditrichales</taxon>
        <taxon>Calditrichaceae</taxon>
        <taxon>Caldithrix</taxon>
    </lineage>
</organism>
<dbReference type="AlphaFoldDB" id="H1XNR0"/>
<gene>
    <name evidence="10" type="ORF">Cabys_2653</name>
    <name evidence="11" type="ORF">Calab_3701</name>
</gene>
<dbReference type="InterPro" id="IPR036192">
    <property type="entry name" value="Cell_div_ZapA-like_sf"/>
</dbReference>
<reference evidence="11 12" key="1">
    <citation type="submission" date="2011-09" db="EMBL/GenBank/DDBJ databases">
        <title>The permanent draft genome of Caldithrix abyssi DSM 13497.</title>
        <authorList>
            <consortium name="US DOE Joint Genome Institute (JGI-PGF)"/>
            <person name="Lucas S."/>
            <person name="Han J."/>
            <person name="Lapidus A."/>
            <person name="Bruce D."/>
            <person name="Goodwin L."/>
            <person name="Pitluck S."/>
            <person name="Peters L."/>
            <person name="Kyrpides N."/>
            <person name="Mavromatis K."/>
            <person name="Ivanova N."/>
            <person name="Mikhailova N."/>
            <person name="Chertkov O."/>
            <person name="Detter J.C."/>
            <person name="Tapia R."/>
            <person name="Han C."/>
            <person name="Land M."/>
            <person name="Hauser L."/>
            <person name="Markowitz V."/>
            <person name="Cheng J.-F."/>
            <person name="Hugenholtz P."/>
            <person name="Woyke T."/>
            <person name="Wu D."/>
            <person name="Spring S."/>
            <person name="Brambilla E."/>
            <person name="Klenk H.-P."/>
            <person name="Eisen J.A."/>
        </authorList>
    </citation>
    <scope>NUCLEOTIDE SEQUENCE [LARGE SCALE GENOMIC DNA]</scope>
    <source>
        <strain evidence="11 12">DSM 13497</strain>
    </source>
</reference>
<keyword evidence="12" id="KW-1185">Reference proteome</keyword>
<dbReference type="GO" id="GO:0032153">
    <property type="term" value="C:cell division site"/>
    <property type="evidence" value="ECO:0007669"/>
    <property type="project" value="TreeGrafter"/>
</dbReference>
<dbReference type="OrthoDB" id="9808604at2"/>
<comment type="subcellular location">
    <subcellularLocation>
        <location evidence="1">Cytoplasm</location>
    </subcellularLocation>
</comment>
<dbReference type="GO" id="GO:0005829">
    <property type="term" value="C:cytosol"/>
    <property type="evidence" value="ECO:0007669"/>
    <property type="project" value="TreeGrafter"/>
</dbReference>
<dbReference type="GO" id="GO:0043093">
    <property type="term" value="P:FtsZ-dependent cytokinesis"/>
    <property type="evidence" value="ECO:0007669"/>
    <property type="project" value="TreeGrafter"/>
</dbReference>
<evidence type="ECO:0000256" key="8">
    <source>
        <dbReference type="ARBA" id="ARBA00026068"/>
    </source>
</evidence>
<evidence type="ECO:0000256" key="9">
    <source>
        <dbReference type="ARBA" id="ARBA00033158"/>
    </source>
</evidence>
<keyword evidence="3" id="KW-0963">Cytoplasm</keyword>
<dbReference type="RefSeq" id="WP_006930872.1">
    <property type="nucleotide sequence ID" value="NZ_CM001402.1"/>
</dbReference>
<evidence type="ECO:0000256" key="1">
    <source>
        <dbReference type="ARBA" id="ARBA00004496"/>
    </source>
</evidence>
<sequence length="95" mass="11127">MANGQIRVNIFGSEYTLVSDNDENYVREIAQYIDQKMREIDKNQSIKSTVKIAILTALNVADELFQERLYRQKLLSQLDEEAKKLNRELAEFVEE</sequence>
<evidence type="ECO:0000256" key="7">
    <source>
        <dbReference type="ARBA" id="ARBA00024910"/>
    </source>
</evidence>
<dbReference type="Pfam" id="PF05164">
    <property type="entry name" value="ZapA"/>
    <property type="match status" value="1"/>
</dbReference>